<reference evidence="1" key="2">
    <citation type="journal article" date="2015" name="Data Brief">
        <title>Shoot transcriptome of the giant reed, Arundo donax.</title>
        <authorList>
            <person name="Barrero R.A."/>
            <person name="Guerrero F.D."/>
            <person name="Moolhuijzen P."/>
            <person name="Goolsby J.A."/>
            <person name="Tidwell J."/>
            <person name="Bellgard S.E."/>
            <person name="Bellgard M.I."/>
        </authorList>
    </citation>
    <scope>NUCLEOTIDE SEQUENCE</scope>
    <source>
        <tissue evidence="1">Shoot tissue taken approximately 20 cm above the soil surface</tissue>
    </source>
</reference>
<sequence length="67" mass="7286">MANPALPQGGRRARLFLIHPSSSLNFQSSPSLALPPVDDCYCSFSSSASVCCVVGSSVPRRRYIEWI</sequence>
<dbReference type="EMBL" id="GBRH01233421">
    <property type="protein sequence ID" value="JAD64474.1"/>
    <property type="molecule type" value="Transcribed_RNA"/>
</dbReference>
<name>A0A0A9BKH7_ARUDO</name>
<reference evidence="1" key="1">
    <citation type="submission" date="2014-09" db="EMBL/GenBank/DDBJ databases">
        <authorList>
            <person name="Magalhaes I.L.F."/>
            <person name="Oliveira U."/>
            <person name="Santos F.R."/>
            <person name="Vidigal T.H.D.A."/>
            <person name="Brescovit A.D."/>
            <person name="Santos A.J."/>
        </authorList>
    </citation>
    <scope>NUCLEOTIDE SEQUENCE</scope>
    <source>
        <tissue evidence="1">Shoot tissue taken approximately 20 cm above the soil surface</tissue>
    </source>
</reference>
<evidence type="ECO:0000313" key="1">
    <source>
        <dbReference type="EMBL" id="JAD64474.1"/>
    </source>
</evidence>
<organism evidence="1">
    <name type="scientific">Arundo donax</name>
    <name type="common">Giant reed</name>
    <name type="synonym">Donax arundinaceus</name>
    <dbReference type="NCBI Taxonomy" id="35708"/>
    <lineage>
        <taxon>Eukaryota</taxon>
        <taxon>Viridiplantae</taxon>
        <taxon>Streptophyta</taxon>
        <taxon>Embryophyta</taxon>
        <taxon>Tracheophyta</taxon>
        <taxon>Spermatophyta</taxon>
        <taxon>Magnoliopsida</taxon>
        <taxon>Liliopsida</taxon>
        <taxon>Poales</taxon>
        <taxon>Poaceae</taxon>
        <taxon>PACMAD clade</taxon>
        <taxon>Arundinoideae</taxon>
        <taxon>Arundineae</taxon>
        <taxon>Arundo</taxon>
    </lineage>
</organism>
<dbReference type="AlphaFoldDB" id="A0A0A9BKH7"/>
<accession>A0A0A9BKH7</accession>
<proteinExistence type="predicted"/>
<protein>
    <submittedName>
        <fullName evidence="1">Uncharacterized protein</fullName>
    </submittedName>
</protein>